<organism evidence="1 2">
    <name type="scientific">Rhodococcus artemisiae</name>
    <dbReference type="NCBI Taxonomy" id="714159"/>
    <lineage>
        <taxon>Bacteria</taxon>
        <taxon>Bacillati</taxon>
        <taxon>Actinomycetota</taxon>
        <taxon>Actinomycetes</taxon>
        <taxon>Mycobacteriales</taxon>
        <taxon>Nocardiaceae</taxon>
        <taxon>Rhodococcus</taxon>
    </lineage>
</organism>
<protein>
    <submittedName>
        <fullName evidence="1">Uncharacterized protein</fullName>
    </submittedName>
</protein>
<accession>A0ABU7LL82</accession>
<reference evidence="1 2" key="1">
    <citation type="submission" date="2023-07" db="EMBL/GenBank/DDBJ databases">
        <authorList>
            <person name="Girao M."/>
            <person name="Carvalho M.F."/>
        </authorList>
    </citation>
    <scope>NUCLEOTIDE SEQUENCE [LARGE SCALE GENOMIC DNA]</scope>
    <source>
        <strain evidence="1 2">YIM65754</strain>
    </source>
</reference>
<gene>
    <name evidence="1" type="ORF">Q7514_32880</name>
</gene>
<evidence type="ECO:0000313" key="2">
    <source>
        <dbReference type="Proteomes" id="UP001336020"/>
    </source>
</evidence>
<proteinExistence type="predicted"/>
<comment type="caution">
    <text evidence="1">The sequence shown here is derived from an EMBL/GenBank/DDBJ whole genome shotgun (WGS) entry which is preliminary data.</text>
</comment>
<dbReference type="Proteomes" id="UP001336020">
    <property type="component" value="Unassembled WGS sequence"/>
</dbReference>
<keyword evidence="2" id="KW-1185">Reference proteome</keyword>
<evidence type="ECO:0000313" key="1">
    <source>
        <dbReference type="EMBL" id="MEE2062326.1"/>
    </source>
</evidence>
<dbReference type="RefSeq" id="WP_330137359.1">
    <property type="nucleotide sequence ID" value="NZ_JAUTXY010000037.1"/>
</dbReference>
<sequence>MHSGTPSPLPGRVVDRDNHGWFLTADAESRYVYVHMQGGATHTYTDLSDAHGPVRPVVALSRTDADALHALLARAGRKAITTLAAALELVHHRLRESHGGLERYAESDAYARTTLTAGRPGSWESELIHEVVLFGNGLNLVDTPAGDVAQQRAHGPHRRVDAGVRDEIAAIIERWVTDPAGYTEVAENLAGLVSGFADEQYGADGWTRIADQWLDPAAAVHNAEAGVLYRLFYSRSAHYASV</sequence>
<name>A0ABU7LL82_9NOCA</name>
<dbReference type="EMBL" id="JAUTXY010000037">
    <property type="protein sequence ID" value="MEE2062326.1"/>
    <property type="molecule type" value="Genomic_DNA"/>
</dbReference>